<keyword evidence="3" id="KW-1185">Reference proteome</keyword>
<evidence type="ECO:0000313" key="2">
    <source>
        <dbReference type="EMBL" id="PIO37883.1"/>
    </source>
</evidence>
<name>A0A2G9SEG8_AQUCT</name>
<dbReference type="GO" id="GO:0016020">
    <property type="term" value="C:membrane"/>
    <property type="evidence" value="ECO:0007669"/>
    <property type="project" value="TreeGrafter"/>
</dbReference>
<dbReference type="OrthoDB" id="9625358at2759"/>
<dbReference type="GO" id="GO:0005794">
    <property type="term" value="C:Golgi apparatus"/>
    <property type="evidence" value="ECO:0007669"/>
    <property type="project" value="TreeGrafter"/>
</dbReference>
<proteinExistence type="predicted"/>
<dbReference type="PANTHER" id="PTHR12106">
    <property type="entry name" value="SORTILIN RELATED"/>
    <property type="match status" value="1"/>
</dbReference>
<organism evidence="2 3">
    <name type="scientific">Aquarana catesbeiana</name>
    <name type="common">American bullfrog</name>
    <name type="synonym">Rana catesbeiana</name>
    <dbReference type="NCBI Taxonomy" id="8400"/>
    <lineage>
        <taxon>Eukaryota</taxon>
        <taxon>Metazoa</taxon>
        <taxon>Chordata</taxon>
        <taxon>Craniata</taxon>
        <taxon>Vertebrata</taxon>
        <taxon>Euteleostomi</taxon>
        <taxon>Amphibia</taxon>
        <taxon>Batrachia</taxon>
        <taxon>Anura</taxon>
        <taxon>Neobatrachia</taxon>
        <taxon>Ranoidea</taxon>
        <taxon>Ranidae</taxon>
        <taxon>Aquarana</taxon>
    </lineage>
</organism>
<dbReference type="GO" id="GO:0006892">
    <property type="term" value="P:post-Golgi vesicle-mediated transport"/>
    <property type="evidence" value="ECO:0007669"/>
    <property type="project" value="TreeGrafter"/>
</dbReference>
<dbReference type="EMBL" id="KV924676">
    <property type="protein sequence ID" value="PIO37883.1"/>
    <property type="molecule type" value="Genomic_DNA"/>
</dbReference>
<reference evidence="3" key="1">
    <citation type="journal article" date="2017" name="Nat. Commun.">
        <title>The North American bullfrog draft genome provides insight into hormonal regulation of long noncoding RNA.</title>
        <authorList>
            <person name="Hammond S.A."/>
            <person name="Warren R.L."/>
            <person name="Vandervalk B.P."/>
            <person name="Kucuk E."/>
            <person name="Khan H."/>
            <person name="Gibb E.A."/>
            <person name="Pandoh P."/>
            <person name="Kirk H."/>
            <person name="Zhao Y."/>
            <person name="Jones M."/>
            <person name="Mungall A.J."/>
            <person name="Coope R."/>
            <person name="Pleasance S."/>
            <person name="Moore R.A."/>
            <person name="Holt R.A."/>
            <person name="Round J.M."/>
            <person name="Ohora S."/>
            <person name="Walle B.V."/>
            <person name="Veldhoen N."/>
            <person name="Helbing C.C."/>
            <person name="Birol I."/>
        </authorList>
    </citation>
    <scope>NUCLEOTIDE SEQUENCE [LARGE SCALE GENOMIC DNA]</scope>
</reference>
<dbReference type="Pfam" id="PF15901">
    <property type="entry name" value="Sortilin_C"/>
    <property type="match status" value="1"/>
</dbReference>
<dbReference type="InterPro" id="IPR050310">
    <property type="entry name" value="VPS10-sortilin"/>
</dbReference>
<dbReference type="AlphaFoldDB" id="A0A2G9SEG8"/>
<evidence type="ECO:0000313" key="3">
    <source>
        <dbReference type="Proteomes" id="UP000228934"/>
    </source>
</evidence>
<dbReference type="PANTHER" id="PTHR12106:SF8">
    <property type="entry name" value="VPS10 DOMAIN-CONTAINING RECEPTOR SORCS1"/>
    <property type="match status" value="1"/>
</dbReference>
<evidence type="ECO:0000259" key="1">
    <source>
        <dbReference type="Pfam" id="PF15901"/>
    </source>
</evidence>
<gene>
    <name evidence="2" type="ORF">AB205_0065240</name>
</gene>
<dbReference type="Proteomes" id="UP000228934">
    <property type="component" value="Unassembled WGS sequence"/>
</dbReference>
<feature type="domain" description="Sortilin C-terminal" evidence="1">
    <location>
        <begin position="1"/>
        <end position="39"/>
    </location>
</feature>
<sequence length="101" mass="11310">MGAKRTYMKRRSERKCMQGRYAGAMSSEPCVCTEADFECYRKVVSNNCTDGVREQYTAKPQQCPGKAPHGLRITTVDGKLIAEQGHNVTFVLQLEEGYELG</sequence>
<protein>
    <recommendedName>
        <fullName evidence="1">Sortilin C-terminal domain-containing protein</fullName>
    </recommendedName>
</protein>
<accession>A0A2G9SEG8</accession>
<dbReference type="InterPro" id="IPR031777">
    <property type="entry name" value="Sortilin_C"/>
</dbReference>